<feature type="coiled-coil region" evidence="1">
    <location>
        <begin position="63"/>
        <end position="90"/>
    </location>
</feature>
<dbReference type="EMBL" id="OU900094">
    <property type="protein sequence ID" value="CAG9854574.1"/>
    <property type="molecule type" value="Genomic_DNA"/>
</dbReference>
<evidence type="ECO:0000256" key="1">
    <source>
        <dbReference type="SAM" id="Coils"/>
    </source>
</evidence>
<organism evidence="2 3">
    <name type="scientific">Phyllotreta striolata</name>
    <name type="common">Striped flea beetle</name>
    <name type="synonym">Crioceris striolata</name>
    <dbReference type="NCBI Taxonomy" id="444603"/>
    <lineage>
        <taxon>Eukaryota</taxon>
        <taxon>Metazoa</taxon>
        <taxon>Ecdysozoa</taxon>
        <taxon>Arthropoda</taxon>
        <taxon>Hexapoda</taxon>
        <taxon>Insecta</taxon>
        <taxon>Pterygota</taxon>
        <taxon>Neoptera</taxon>
        <taxon>Endopterygota</taxon>
        <taxon>Coleoptera</taxon>
        <taxon>Polyphaga</taxon>
        <taxon>Cucujiformia</taxon>
        <taxon>Chrysomeloidea</taxon>
        <taxon>Chrysomelidae</taxon>
        <taxon>Galerucinae</taxon>
        <taxon>Alticini</taxon>
        <taxon>Phyllotreta</taxon>
    </lineage>
</organism>
<keyword evidence="1" id="KW-0175">Coiled coil</keyword>
<dbReference type="AlphaFoldDB" id="A0A9N9TGA3"/>
<sequence length="334" mass="38910">MEPKRKLQYSVTFDDKSLSTDSAEVTVSDDDQTPAFTKTATNSSALRGEGGDMNSESTISTSILDELEEVKLLRRKVNELEAKNKLLDYQVEKVNTYLVHEKTKNCKLEKKLQFVRDNQDVFMKLKEAYVNMRYNQAAGRKMIELREKSQQTWDGILCRACIGAEQMRRQLEAVKETYKGSYIIKPFQLEKLLSTVKCLKDQIDKREQSWSLNVERDLQLRTQIETLESENSLLRDLLKNRDAFPSDDTFSSDKTSSSELALFKKIIIKYEKKIRELQLNNNNPVKLSISFDDKERRIIAQLMAKYVMRKRRKYWDMKRCGSFENKSGVCINNA</sequence>
<evidence type="ECO:0000313" key="3">
    <source>
        <dbReference type="Proteomes" id="UP001153712"/>
    </source>
</evidence>
<reference evidence="2" key="1">
    <citation type="submission" date="2022-01" db="EMBL/GenBank/DDBJ databases">
        <authorList>
            <person name="King R."/>
        </authorList>
    </citation>
    <scope>NUCLEOTIDE SEQUENCE</scope>
</reference>
<protein>
    <submittedName>
        <fullName evidence="2">Uncharacterized protein</fullName>
    </submittedName>
</protein>
<keyword evidence="3" id="KW-1185">Reference proteome</keyword>
<dbReference type="OrthoDB" id="6818847at2759"/>
<name>A0A9N9TGA3_PHYSR</name>
<gene>
    <name evidence="2" type="ORF">PHYEVI_LOCUS1036</name>
</gene>
<evidence type="ECO:0000313" key="2">
    <source>
        <dbReference type="EMBL" id="CAG9854574.1"/>
    </source>
</evidence>
<dbReference type="Proteomes" id="UP001153712">
    <property type="component" value="Chromosome 1"/>
</dbReference>
<accession>A0A9N9TGA3</accession>
<proteinExistence type="predicted"/>